<accession>A0A0D9XVW5</accession>
<name>A0A0D9XVW5_9ORYZ</name>
<feature type="region of interest" description="Disordered" evidence="1">
    <location>
        <begin position="450"/>
        <end position="491"/>
    </location>
</feature>
<protein>
    <submittedName>
        <fullName evidence="2">Uncharacterized protein</fullName>
    </submittedName>
</protein>
<dbReference type="AlphaFoldDB" id="A0A0D9XVW5"/>
<evidence type="ECO:0000313" key="3">
    <source>
        <dbReference type="Proteomes" id="UP000032180"/>
    </source>
</evidence>
<keyword evidence="3" id="KW-1185">Reference proteome</keyword>
<feature type="compositionally biased region" description="Basic and acidic residues" evidence="1">
    <location>
        <begin position="200"/>
        <end position="217"/>
    </location>
</feature>
<evidence type="ECO:0000313" key="2">
    <source>
        <dbReference type="EnsemblPlants" id="LPERR12G00220.1"/>
    </source>
</evidence>
<evidence type="ECO:0000256" key="1">
    <source>
        <dbReference type="SAM" id="MobiDB-lite"/>
    </source>
</evidence>
<reference evidence="2" key="3">
    <citation type="submission" date="2015-04" db="UniProtKB">
        <authorList>
            <consortium name="EnsemblPlants"/>
        </authorList>
    </citation>
    <scope>IDENTIFICATION</scope>
</reference>
<reference evidence="3" key="2">
    <citation type="submission" date="2013-12" db="EMBL/GenBank/DDBJ databases">
        <authorList>
            <person name="Yu Y."/>
            <person name="Lee S."/>
            <person name="de Baynast K."/>
            <person name="Wissotski M."/>
            <person name="Liu L."/>
            <person name="Talag J."/>
            <person name="Goicoechea J."/>
            <person name="Angelova A."/>
            <person name="Jetty R."/>
            <person name="Kudrna D."/>
            <person name="Golser W."/>
            <person name="Rivera L."/>
            <person name="Zhang J."/>
            <person name="Wing R."/>
        </authorList>
    </citation>
    <scope>NUCLEOTIDE SEQUENCE</scope>
</reference>
<organism evidence="2 3">
    <name type="scientific">Leersia perrieri</name>
    <dbReference type="NCBI Taxonomy" id="77586"/>
    <lineage>
        <taxon>Eukaryota</taxon>
        <taxon>Viridiplantae</taxon>
        <taxon>Streptophyta</taxon>
        <taxon>Embryophyta</taxon>
        <taxon>Tracheophyta</taxon>
        <taxon>Spermatophyta</taxon>
        <taxon>Magnoliopsida</taxon>
        <taxon>Liliopsida</taxon>
        <taxon>Poales</taxon>
        <taxon>Poaceae</taxon>
        <taxon>BOP clade</taxon>
        <taxon>Oryzoideae</taxon>
        <taxon>Oryzeae</taxon>
        <taxon>Oryzinae</taxon>
        <taxon>Leersia</taxon>
    </lineage>
</organism>
<feature type="compositionally biased region" description="Basic and acidic residues" evidence="1">
    <location>
        <begin position="130"/>
        <end position="160"/>
    </location>
</feature>
<dbReference type="EnsemblPlants" id="LPERR12G00220.1">
    <property type="protein sequence ID" value="LPERR12G00220.1"/>
    <property type="gene ID" value="LPERR12G00220"/>
</dbReference>
<feature type="region of interest" description="Disordered" evidence="1">
    <location>
        <begin position="130"/>
        <end position="223"/>
    </location>
</feature>
<reference evidence="2 3" key="1">
    <citation type="submission" date="2012-08" db="EMBL/GenBank/DDBJ databases">
        <title>Oryza genome evolution.</title>
        <authorList>
            <person name="Wing R.A."/>
        </authorList>
    </citation>
    <scope>NUCLEOTIDE SEQUENCE</scope>
</reference>
<dbReference type="HOGENOM" id="CLU_555953_0_0_1"/>
<feature type="compositionally biased region" description="Low complexity" evidence="1">
    <location>
        <begin position="185"/>
        <end position="195"/>
    </location>
</feature>
<sequence>MMQVCSFTAMKEKNVNKQNMDKRFAKKHKIPVQVLQQGIPQALIHAEDDLLLPGRIMRVSSDTLLATALSEAGPGGELITIYVTRYLPLACAPGIRKMVAPQTVEVAKPTPFSFTMKLGSREKAEKTLMELTNSKKEESDTRKLKQGKEADESQLEKAKGDNSVSTISKPNEEAKMKKPVKITNKNKMASNSNKSDGQVQDEHHAEESQLEKAKGDNKLSAMPKPNEEAKMIEHHTSMKHKEKVSDVEKTKDKAAGLVIGNIDLLEAKEKAMKAISEEISVFEGVLKNLESLPNSVQANELIKSLTAPDAAGLQEMLNVKERYLLAHLKEAGEDGYRTTMKILKTVDRDLYKALQGHTQEHVTAALAGLKINLERKHSGAQGSSNGTERGPVVTWLIEKHITKLKKLCNEHTLLGSSLQAGTAPDGSLTGVGAAGAPLAGSDSARGEITASTSVHPVDSAPGETTASTSTTRHSTRERRPSVRLSVEEWYL</sequence>
<dbReference type="Proteomes" id="UP000032180">
    <property type="component" value="Chromosome 12"/>
</dbReference>
<proteinExistence type="predicted"/>
<dbReference type="Gramene" id="LPERR12G00220.1">
    <property type="protein sequence ID" value="LPERR12G00220.1"/>
    <property type="gene ID" value="LPERR12G00220"/>
</dbReference>